<evidence type="ECO:0000256" key="2">
    <source>
        <dbReference type="ARBA" id="ARBA00022729"/>
    </source>
</evidence>
<evidence type="ECO:0000256" key="3">
    <source>
        <dbReference type="ARBA" id="ARBA00022764"/>
    </source>
</evidence>
<reference evidence="8" key="1">
    <citation type="submission" date="2019-01" db="EMBL/GenBank/DDBJ databases">
        <title>Sphingorhabdus lacus sp.nov., isolated from an oligotrophic freshwater lake.</title>
        <authorList>
            <person name="Park M."/>
        </authorList>
    </citation>
    <scope>NUCLEOTIDE SEQUENCE [LARGE SCALE GENOMIC DNA]</scope>
    <source>
        <strain evidence="8">IMCC1753</strain>
    </source>
</reference>
<dbReference type="GO" id="GO:0042597">
    <property type="term" value="C:periplasmic space"/>
    <property type="evidence" value="ECO:0007669"/>
    <property type="project" value="UniProtKB-SubCell"/>
</dbReference>
<keyword evidence="3" id="KW-0574">Periplasm</keyword>
<dbReference type="Gene3D" id="2.70.98.70">
    <property type="match status" value="1"/>
</dbReference>
<evidence type="ECO:0000259" key="5">
    <source>
        <dbReference type="Pfam" id="PF07940"/>
    </source>
</evidence>
<dbReference type="Proteomes" id="UP000428803">
    <property type="component" value="Chromosome"/>
</dbReference>
<dbReference type="Pfam" id="PF07940">
    <property type="entry name" value="Hepar_II_III_C"/>
    <property type="match status" value="1"/>
</dbReference>
<keyword evidence="4 7" id="KW-0456">Lyase</keyword>
<dbReference type="Gene3D" id="1.50.10.100">
    <property type="entry name" value="Chondroitin AC/alginate lyase"/>
    <property type="match status" value="1"/>
</dbReference>
<dbReference type="InterPro" id="IPR008929">
    <property type="entry name" value="Chondroitin_lyas"/>
</dbReference>
<dbReference type="Pfam" id="PF16889">
    <property type="entry name" value="Hepar_II_III_N"/>
    <property type="match status" value="1"/>
</dbReference>
<dbReference type="KEGG" id="slaa:EUU25_12200"/>
<feature type="domain" description="Heparinase II/III-like C-terminal" evidence="5">
    <location>
        <begin position="317"/>
        <end position="541"/>
    </location>
</feature>
<dbReference type="RefSeq" id="WP_158901362.1">
    <property type="nucleotide sequence ID" value="NZ_CP035733.1"/>
</dbReference>
<protein>
    <submittedName>
        <fullName evidence="7">Alginate lyase family protein</fullName>
    </submittedName>
</protein>
<feature type="domain" description="Heparin-sulfate lyase N-terminal" evidence="6">
    <location>
        <begin position="157"/>
        <end position="294"/>
    </location>
</feature>
<keyword evidence="8" id="KW-1185">Reference proteome</keyword>
<dbReference type="AlphaFoldDB" id="A0A6I6L544"/>
<gene>
    <name evidence="7" type="ORF">EUU25_12200</name>
</gene>
<evidence type="ECO:0000256" key="1">
    <source>
        <dbReference type="ARBA" id="ARBA00004418"/>
    </source>
</evidence>
<evidence type="ECO:0000256" key="4">
    <source>
        <dbReference type="ARBA" id="ARBA00023239"/>
    </source>
</evidence>
<comment type="subcellular location">
    <subcellularLocation>
        <location evidence="1">Periplasm</location>
    </subcellularLocation>
</comment>
<dbReference type="InterPro" id="IPR031680">
    <property type="entry name" value="Hepar_II_III_N"/>
</dbReference>
<dbReference type="PANTHER" id="PTHR39210:SF1">
    <property type="entry name" value="HEPARIN-SULFATE LYASE"/>
    <property type="match status" value="1"/>
</dbReference>
<dbReference type="InterPro" id="IPR012480">
    <property type="entry name" value="Hepar_II_III_C"/>
</dbReference>
<evidence type="ECO:0000313" key="7">
    <source>
        <dbReference type="EMBL" id="QGY81310.1"/>
    </source>
</evidence>
<dbReference type="EMBL" id="CP035733">
    <property type="protein sequence ID" value="QGY81310.1"/>
    <property type="molecule type" value="Genomic_DNA"/>
</dbReference>
<dbReference type="PANTHER" id="PTHR39210">
    <property type="entry name" value="HEPARIN-SULFATE LYASE"/>
    <property type="match status" value="1"/>
</dbReference>
<accession>A0A6I6L544</accession>
<evidence type="ECO:0000259" key="6">
    <source>
        <dbReference type="Pfam" id="PF16889"/>
    </source>
</evidence>
<sequence length="545" mass="61932">MHGTPSRYWHTLKHLKAIQILARLKAVIHRPKLQSVSEVPALRIRLGRWTEPARRKPSMVSPDSFQFLGKSHAISCKTEWNDISPDKLWLYNLHYFDDLNAHDHSDRTVWHHTIIDRWIIENPPVEGNGWEAYPLSLRICNWVKWVAGGASPTPVMLMSLFSQTRWLQKRLEWHLLGNHLFANAKALVLAGLFFEGKEAERWLRNGLRIVEDQIAEQILEDGGNFERSPMYHAIFLEDVLDLLNASRAWPNLTGAQMSQLFQDTAQKMLDFLLGMTHPDGQISHFNDSALEIAPAVNELQLYAAKLDILPSSSFSRLRHWPDSGYIRLHSQNASALLDVAPIGPDYLPGHAHADTLSFELAIFGRRLVINGGTSCYGSSQIRHFERSTISHSTVQIGGQNSSDVWASFRVGRRAYPFGLQLEEENDMLEVSCSHNGYAHLPERPVHTRRWQLGEDCFIVTDNVSESGLHSIARFIIHPDATVSQSGNNRYKIVWEDGKDVQLVVLTGDPSLEASYYSPKFGERCDTVCIAVKLIEGKSQIRLEWQ</sequence>
<dbReference type="OrthoDB" id="9763014at2"/>
<dbReference type="GO" id="GO:0016829">
    <property type="term" value="F:lyase activity"/>
    <property type="evidence" value="ECO:0007669"/>
    <property type="project" value="UniProtKB-KW"/>
</dbReference>
<evidence type="ECO:0000313" key="8">
    <source>
        <dbReference type="Proteomes" id="UP000428803"/>
    </source>
</evidence>
<dbReference type="SUPFAM" id="SSF48230">
    <property type="entry name" value="Chondroitin AC/alginate lyase"/>
    <property type="match status" value="1"/>
</dbReference>
<organism evidence="7 8">
    <name type="scientific">Sphingorhabdus lacus</name>
    <dbReference type="NCBI Taxonomy" id="392610"/>
    <lineage>
        <taxon>Bacteria</taxon>
        <taxon>Pseudomonadati</taxon>
        <taxon>Pseudomonadota</taxon>
        <taxon>Alphaproteobacteria</taxon>
        <taxon>Sphingomonadales</taxon>
        <taxon>Sphingomonadaceae</taxon>
        <taxon>Sphingorhabdus</taxon>
    </lineage>
</organism>
<keyword evidence="2" id="KW-0732">Signal</keyword>
<proteinExistence type="predicted"/>
<name>A0A6I6L544_9SPHN</name>